<dbReference type="GO" id="GO:0003677">
    <property type="term" value="F:DNA binding"/>
    <property type="evidence" value="ECO:0007669"/>
    <property type="project" value="InterPro"/>
</dbReference>
<dbReference type="PROSITE" id="PS50943">
    <property type="entry name" value="HTH_CROC1"/>
    <property type="match status" value="1"/>
</dbReference>
<evidence type="ECO:0000313" key="2">
    <source>
        <dbReference type="EMBL" id="OZS75362.1"/>
    </source>
</evidence>
<proteinExistence type="predicted"/>
<dbReference type="InterPro" id="IPR010982">
    <property type="entry name" value="Lambda_DNA-bd_dom_sf"/>
</dbReference>
<accession>A0A264VVN9</accession>
<reference evidence="2 3" key="1">
    <citation type="submission" date="2017-07" db="EMBL/GenBank/DDBJ databases">
        <title>blaIMP-27 on transferable plasmids in Proteus mirabilis and Providencia rettgeri.</title>
        <authorList>
            <person name="Potter R."/>
        </authorList>
    </citation>
    <scope>NUCLEOTIDE SEQUENCE [LARGE SCALE GENOMIC DNA]</scope>
    <source>
        <strain evidence="2 3">PR1</strain>
    </source>
</reference>
<dbReference type="CDD" id="cd00093">
    <property type="entry name" value="HTH_XRE"/>
    <property type="match status" value="1"/>
</dbReference>
<protein>
    <recommendedName>
        <fullName evidence="1">HTH cro/C1-type domain-containing protein</fullName>
    </recommendedName>
</protein>
<dbReference type="Gene3D" id="1.10.260.40">
    <property type="entry name" value="lambda repressor-like DNA-binding domains"/>
    <property type="match status" value="1"/>
</dbReference>
<sequence>MKKSNNIKLIRKKLGLSQSEFASLIEVSQSNVSHYERGNQRVPQDIASKVIGLASERGINLSFDDIYIAG</sequence>
<feature type="domain" description="HTH cro/C1-type" evidence="1">
    <location>
        <begin position="7"/>
        <end position="50"/>
    </location>
</feature>
<organism evidence="2 3">
    <name type="scientific">Providencia rettgeri</name>
    <dbReference type="NCBI Taxonomy" id="587"/>
    <lineage>
        <taxon>Bacteria</taxon>
        <taxon>Pseudomonadati</taxon>
        <taxon>Pseudomonadota</taxon>
        <taxon>Gammaproteobacteria</taxon>
        <taxon>Enterobacterales</taxon>
        <taxon>Morganellaceae</taxon>
        <taxon>Providencia</taxon>
    </lineage>
</organism>
<dbReference type="SMART" id="SM00530">
    <property type="entry name" value="HTH_XRE"/>
    <property type="match status" value="1"/>
</dbReference>
<dbReference type="RefSeq" id="WP_094961263.1">
    <property type="nucleotide sequence ID" value="NZ_CP082351.1"/>
</dbReference>
<name>A0A264VVN9_PRORE</name>
<dbReference type="AlphaFoldDB" id="A0A264VVN9"/>
<dbReference type="SUPFAM" id="SSF47413">
    <property type="entry name" value="lambda repressor-like DNA-binding domains"/>
    <property type="match status" value="1"/>
</dbReference>
<comment type="caution">
    <text evidence="2">The sequence shown here is derived from an EMBL/GenBank/DDBJ whole genome shotgun (WGS) entry which is preliminary data.</text>
</comment>
<dbReference type="Pfam" id="PF01381">
    <property type="entry name" value="HTH_3"/>
    <property type="match status" value="1"/>
</dbReference>
<dbReference type="Proteomes" id="UP000216001">
    <property type="component" value="Unassembled WGS sequence"/>
</dbReference>
<dbReference type="EMBL" id="NOWC01000006">
    <property type="protein sequence ID" value="OZS75362.1"/>
    <property type="molecule type" value="Genomic_DNA"/>
</dbReference>
<dbReference type="InterPro" id="IPR001387">
    <property type="entry name" value="Cro/C1-type_HTH"/>
</dbReference>
<evidence type="ECO:0000259" key="1">
    <source>
        <dbReference type="PROSITE" id="PS50943"/>
    </source>
</evidence>
<evidence type="ECO:0000313" key="3">
    <source>
        <dbReference type="Proteomes" id="UP000216001"/>
    </source>
</evidence>
<gene>
    <name evidence="2" type="ORF">CHI95_07620</name>
</gene>